<evidence type="ECO:0000313" key="8">
    <source>
        <dbReference type="Proteomes" id="UP001632038"/>
    </source>
</evidence>
<dbReference type="Proteomes" id="UP001632038">
    <property type="component" value="Unassembled WGS sequence"/>
</dbReference>
<keyword evidence="8" id="KW-1185">Reference proteome</keyword>
<protein>
    <recommendedName>
        <fullName evidence="4">Terpene cyclase/mutase family member</fullName>
        <ecNumber evidence="4">5.4.99.-</ecNumber>
    </recommendedName>
</protein>
<organism evidence="7 8">
    <name type="scientific">Castilleja foliolosa</name>
    <dbReference type="NCBI Taxonomy" id="1961234"/>
    <lineage>
        <taxon>Eukaryota</taxon>
        <taxon>Viridiplantae</taxon>
        <taxon>Streptophyta</taxon>
        <taxon>Embryophyta</taxon>
        <taxon>Tracheophyta</taxon>
        <taxon>Spermatophyta</taxon>
        <taxon>Magnoliopsida</taxon>
        <taxon>eudicotyledons</taxon>
        <taxon>Gunneridae</taxon>
        <taxon>Pentapetalae</taxon>
        <taxon>asterids</taxon>
        <taxon>lamiids</taxon>
        <taxon>Lamiales</taxon>
        <taxon>Orobanchaceae</taxon>
        <taxon>Pedicularideae</taxon>
        <taxon>Castillejinae</taxon>
        <taxon>Castilleja</taxon>
    </lineage>
</organism>
<sequence>MWRLRFSEGGDDPWLTSVNNHIGRQLWEYDQTLGTAEERALVEKARTDFQKSRYETKHSSDLLMRIQFAKDNIGGVNLAQVKIGSEDKISDEKVVITLKRALRFYSTLQAEDGHWPGDYAGPLFLLPGLVISLYIMDALNLILPVEHKKEICRYLYNHQNLDGGWGLHVEGHSTMFCTVLNYVTLRLLGEGMDGGDRSMQKAKTWILDHGSATYIPSWGKCWLSVLGVYEWEGNNPLPPELWLIPYFLPMHPGRMWCHCRMVYLPMSYLYGKRFVGPINNIVLSLREELYTRAYHTIDWDSARNQCCKEDLYYPHPLLQDILWTCMHKFVEPLIMKWPFSKLRHKALSVVMEHIRHEDLNTNYLCIGPVNKVLNMLCCWIDDPDSTAVKRHLSRIKDYLWVAEDGMKMQGYNGSQLWDVVLAVQAIVNTNLPLEYGSMLRRAHEFIKMNQMRKDSSANISHSYRHISKGGWPFSTADNGWPVSDCTAEGLKVAALMLSQLPSEIAGQPMDTNKLKNAVNFILSLQNSNGGFASYELTRSYAWLEMINPSETFGDIIIDYQYVECTSAAIQGLTLFNKLYPGYRGKDIDSCIKKALNFIENIQLSDGSWYGSWGICYTYGTWFGITGLIQGGRTYENSSSVRKACKFLLSKQLSSGGWGESYLSSQDKVYTNLEENKSHIVNTGWAMLALIEAGQANRDANPLHCAAKELINSQMENGDFPQQRNNRCIQQKLYDKLLGLQKHFSDMGTRSLPQQGVEILKDEIESCVYEFKRNL</sequence>
<proteinExistence type="inferred from homology"/>
<evidence type="ECO:0000259" key="6">
    <source>
        <dbReference type="Pfam" id="PF13249"/>
    </source>
</evidence>
<dbReference type="InterPro" id="IPR032697">
    <property type="entry name" value="SQ_cyclase_N"/>
</dbReference>
<accession>A0ABD3C8S5</accession>
<keyword evidence="2" id="KW-0677">Repeat</keyword>
<comment type="similarity">
    <text evidence="1 4">Belongs to the terpene cyclase/mutase family.</text>
</comment>
<evidence type="ECO:0000256" key="4">
    <source>
        <dbReference type="RuleBase" id="RU362003"/>
    </source>
</evidence>
<evidence type="ECO:0000259" key="5">
    <source>
        <dbReference type="Pfam" id="PF13243"/>
    </source>
</evidence>
<dbReference type="FunFam" id="1.50.10.20:FF:000002">
    <property type="entry name" value="Terpene cyclase/mutase family member"/>
    <property type="match status" value="1"/>
</dbReference>
<dbReference type="InterPro" id="IPR008930">
    <property type="entry name" value="Terpenoid_cyclase/PrenylTrfase"/>
</dbReference>
<name>A0ABD3C8S5_9LAMI</name>
<dbReference type="GO" id="GO:0031559">
    <property type="term" value="F:oxidosqualene cyclase activity"/>
    <property type="evidence" value="ECO:0007669"/>
    <property type="project" value="UniProtKB-ARBA"/>
</dbReference>
<dbReference type="PANTHER" id="PTHR11764:SF44">
    <property type="entry name" value="LANOSTEROL SYNTHASE"/>
    <property type="match status" value="1"/>
</dbReference>
<dbReference type="PANTHER" id="PTHR11764">
    <property type="entry name" value="TERPENE CYCLASE/MUTASE FAMILY MEMBER"/>
    <property type="match status" value="1"/>
</dbReference>
<gene>
    <name evidence="7" type="primary">OSCPNX1</name>
    <name evidence="7" type="ORF">CASFOL_030679</name>
</gene>
<keyword evidence="3 4" id="KW-0413">Isomerase</keyword>
<dbReference type="InterPro" id="IPR018333">
    <property type="entry name" value="Squalene_cyclase"/>
</dbReference>
<comment type="caution">
    <text evidence="7">The sequence shown here is derived from an EMBL/GenBank/DDBJ whole genome shotgun (WGS) entry which is preliminary data.</text>
</comment>
<evidence type="ECO:0000256" key="3">
    <source>
        <dbReference type="ARBA" id="ARBA00023235"/>
    </source>
</evidence>
<dbReference type="EC" id="5.4.99.-" evidence="4"/>
<evidence type="ECO:0000313" key="7">
    <source>
        <dbReference type="EMBL" id="KAL3625225.1"/>
    </source>
</evidence>
<feature type="domain" description="Squalene cyclase C-terminal" evidence="5">
    <location>
        <begin position="414"/>
        <end position="722"/>
    </location>
</feature>
<feature type="domain" description="Squalene cyclase N-terminal" evidence="6">
    <location>
        <begin position="99"/>
        <end position="403"/>
    </location>
</feature>
<evidence type="ECO:0000256" key="1">
    <source>
        <dbReference type="ARBA" id="ARBA00009755"/>
    </source>
</evidence>
<dbReference type="AlphaFoldDB" id="A0ABD3C8S5"/>
<dbReference type="EMBL" id="JAVIJP010000052">
    <property type="protein sequence ID" value="KAL3625225.1"/>
    <property type="molecule type" value="Genomic_DNA"/>
</dbReference>
<evidence type="ECO:0000256" key="2">
    <source>
        <dbReference type="ARBA" id="ARBA00022737"/>
    </source>
</evidence>
<dbReference type="Pfam" id="PF13249">
    <property type="entry name" value="SQHop_cyclase_N"/>
    <property type="match status" value="1"/>
</dbReference>
<dbReference type="Pfam" id="PF13243">
    <property type="entry name" value="SQHop_cyclase_C"/>
    <property type="match status" value="1"/>
</dbReference>
<dbReference type="InterPro" id="IPR032696">
    <property type="entry name" value="SQ_cyclase_C"/>
</dbReference>
<dbReference type="FunFam" id="1.50.10.20:FF:000055">
    <property type="entry name" value="Baccharis oxide synthase"/>
    <property type="match status" value="1"/>
</dbReference>
<dbReference type="CDD" id="cd02892">
    <property type="entry name" value="SQCY_1"/>
    <property type="match status" value="1"/>
</dbReference>
<dbReference type="NCBIfam" id="TIGR01787">
    <property type="entry name" value="squalene_cyclas"/>
    <property type="match status" value="1"/>
</dbReference>
<dbReference type="SFLD" id="SFLDG01016">
    <property type="entry name" value="Prenyltransferase_Like_2"/>
    <property type="match status" value="1"/>
</dbReference>
<dbReference type="Gene3D" id="1.50.10.20">
    <property type="match status" value="2"/>
</dbReference>
<dbReference type="SUPFAM" id="SSF48239">
    <property type="entry name" value="Terpenoid cyclases/Protein prenyltransferases"/>
    <property type="match status" value="2"/>
</dbReference>
<dbReference type="PROSITE" id="PS01074">
    <property type="entry name" value="TERPENE_SYNTHASES"/>
    <property type="match status" value="1"/>
</dbReference>
<dbReference type="InterPro" id="IPR002365">
    <property type="entry name" value="Terpene_synthase_CS"/>
</dbReference>
<reference evidence="8" key="1">
    <citation type="journal article" date="2024" name="IScience">
        <title>Strigolactones Initiate the Formation of Haustorium-like Structures in Castilleja.</title>
        <authorList>
            <person name="Buerger M."/>
            <person name="Peterson D."/>
            <person name="Chory J."/>
        </authorList>
    </citation>
    <scope>NUCLEOTIDE SEQUENCE [LARGE SCALE GENOMIC DNA]</scope>
</reference>